<dbReference type="Proteomes" id="UP000188268">
    <property type="component" value="Unassembled WGS sequence"/>
</dbReference>
<feature type="region of interest" description="Disordered" evidence="1">
    <location>
        <begin position="1"/>
        <end position="32"/>
    </location>
</feature>
<reference evidence="2 3" key="1">
    <citation type="submission" date="2013-09" db="EMBL/GenBank/DDBJ databases">
        <title>Corchorus capsularis genome sequencing.</title>
        <authorList>
            <person name="Alam M."/>
            <person name="Haque M.S."/>
            <person name="Islam M.S."/>
            <person name="Emdad E.M."/>
            <person name="Islam M.M."/>
            <person name="Ahmed B."/>
            <person name="Halim A."/>
            <person name="Hossen Q.M.M."/>
            <person name="Hossain M.Z."/>
            <person name="Ahmed R."/>
            <person name="Khan M.M."/>
            <person name="Islam R."/>
            <person name="Rashid M.M."/>
            <person name="Khan S.A."/>
            <person name="Rahman M.S."/>
            <person name="Alam M."/>
        </authorList>
    </citation>
    <scope>NUCLEOTIDE SEQUENCE [LARGE SCALE GENOMIC DNA]</scope>
    <source>
        <strain evidence="3">cv. CVL-1</strain>
        <tissue evidence="2">Whole seedling</tissue>
    </source>
</reference>
<dbReference type="EMBL" id="AWWV01013471">
    <property type="protein sequence ID" value="OMO61396.1"/>
    <property type="molecule type" value="Genomic_DNA"/>
</dbReference>
<keyword evidence="3" id="KW-1185">Reference proteome</keyword>
<protein>
    <submittedName>
        <fullName evidence="2">Uncharacterized protein</fullName>
    </submittedName>
</protein>
<sequence length="32" mass="3471">MGGVGKNRSNVWLKSEHEGSGNKLGIGRKMRS</sequence>
<dbReference type="AlphaFoldDB" id="A0A1R3GTL2"/>
<accession>A0A1R3GTL2</accession>
<evidence type="ECO:0000313" key="3">
    <source>
        <dbReference type="Proteomes" id="UP000188268"/>
    </source>
</evidence>
<comment type="caution">
    <text evidence="2">The sequence shown here is derived from an EMBL/GenBank/DDBJ whole genome shotgun (WGS) entry which is preliminary data.</text>
</comment>
<name>A0A1R3GTL2_COCAP</name>
<proteinExistence type="predicted"/>
<dbReference type="Gramene" id="OMO61396">
    <property type="protein sequence ID" value="OMO61396"/>
    <property type="gene ID" value="CCACVL1_23545"/>
</dbReference>
<evidence type="ECO:0000256" key="1">
    <source>
        <dbReference type="SAM" id="MobiDB-lite"/>
    </source>
</evidence>
<evidence type="ECO:0000313" key="2">
    <source>
        <dbReference type="EMBL" id="OMO61396.1"/>
    </source>
</evidence>
<gene>
    <name evidence="2" type="ORF">CCACVL1_23545</name>
</gene>
<organism evidence="2 3">
    <name type="scientific">Corchorus capsularis</name>
    <name type="common">Jute</name>
    <dbReference type="NCBI Taxonomy" id="210143"/>
    <lineage>
        <taxon>Eukaryota</taxon>
        <taxon>Viridiplantae</taxon>
        <taxon>Streptophyta</taxon>
        <taxon>Embryophyta</taxon>
        <taxon>Tracheophyta</taxon>
        <taxon>Spermatophyta</taxon>
        <taxon>Magnoliopsida</taxon>
        <taxon>eudicotyledons</taxon>
        <taxon>Gunneridae</taxon>
        <taxon>Pentapetalae</taxon>
        <taxon>rosids</taxon>
        <taxon>malvids</taxon>
        <taxon>Malvales</taxon>
        <taxon>Malvaceae</taxon>
        <taxon>Grewioideae</taxon>
        <taxon>Apeibeae</taxon>
        <taxon>Corchorus</taxon>
    </lineage>
</organism>